<feature type="signal peptide" evidence="3">
    <location>
        <begin position="1"/>
        <end position="19"/>
    </location>
</feature>
<feature type="compositionally biased region" description="Acidic residues" evidence="1">
    <location>
        <begin position="238"/>
        <end position="256"/>
    </location>
</feature>
<evidence type="ECO:0000256" key="2">
    <source>
        <dbReference type="SAM" id="Phobius"/>
    </source>
</evidence>
<keyword evidence="3" id="KW-0732">Signal</keyword>
<accession>A0AAV0U5F7</accession>
<keyword evidence="2" id="KW-0812">Transmembrane</keyword>
<protein>
    <recommendedName>
        <fullName evidence="6">RxLR effector candidate protein</fullName>
    </recommendedName>
</protein>
<organism evidence="4 5">
    <name type="scientific">Hyaloperonospora brassicae</name>
    <name type="common">Brassica downy mildew</name>
    <name type="synonym">Peronospora brassicae</name>
    <dbReference type="NCBI Taxonomy" id="162125"/>
    <lineage>
        <taxon>Eukaryota</taxon>
        <taxon>Sar</taxon>
        <taxon>Stramenopiles</taxon>
        <taxon>Oomycota</taxon>
        <taxon>Peronosporomycetes</taxon>
        <taxon>Peronosporales</taxon>
        <taxon>Peronosporaceae</taxon>
        <taxon>Hyaloperonospora</taxon>
    </lineage>
</organism>
<feature type="transmembrane region" description="Helical" evidence="2">
    <location>
        <begin position="183"/>
        <end position="206"/>
    </location>
</feature>
<dbReference type="EMBL" id="CANTFL010001084">
    <property type="protein sequence ID" value="CAI5731243.1"/>
    <property type="molecule type" value="Genomic_DNA"/>
</dbReference>
<dbReference type="AlphaFoldDB" id="A0AAV0U5F7"/>
<keyword evidence="5" id="KW-1185">Reference proteome</keyword>
<feature type="compositionally biased region" description="Polar residues" evidence="1">
    <location>
        <begin position="93"/>
        <end position="107"/>
    </location>
</feature>
<dbReference type="Proteomes" id="UP001162031">
    <property type="component" value="Unassembled WGS sequence"/>
</dbReference>
<sequence>MSVSRVFLVASLTVALALSAAPHIGVSAEVASNSQRRLMNEVVKVHVKVHRDAQHEEEKDKKEKSSTDSRETVRSYDRGTVRIDSIGSKATKKSGNSRLETHAAEQTQDNETEVNNEHGTVEIAGEKDGRTTRTETGNSNGKLKKGAAAKALQVGGSARKATKIATKLSSAASADKTSFHDTYGPIVVICGIIGGLAAIVGVAGLVMDQPHAKKGNYLDESAETDVEAGVVPVGAHDDDVDSDLSSDSGSDDDGEEGVFSNSAVQSV</sequence>
<keyword evidence="2" id="KW-1133">Transmembrane helix</keyword>
<evidence type="ECO:0000313" key="5">
    <source>
        <dbReference type="Proteomes" id="UP001162031"/>
    </source>
</evidence>
<feature type="region of interest" description="Disordered" evidence="1">
    <location>
        <begin position="217"/>
        <end position="267"/>
    </location>
</feature>
<proteinExistence type="predicted"/>
<reference evidence="4" key="1">
    <citation type="submission" date="2022-12" db="EMBL/GenBank/DDBJ databases">
        <authorList>
            <person name="Webb A."/>
        </authorList>
    </citation>
    <scope>NUCLEOTIDE SEQUENCE</scope>
    <source>
        <strain evidence="4">Hp1</strain>
    </source>
</reference>
<feature type="region of interest" description="Disordered" evidence="1">
    <location>
        <begin position="50"/>
        <end position="142"/>
    </location>
</feature>
<evidence type="ECO:0000256" key="3">
    <source>
        <dbReference type="SAM" id="SignalP"/>
    </source>
</evidence>
<feature type="chain" id="PRO_5043325910" description="RxLR effector candidate protein" evidence="3">
    <location>
        <begin position="20"/>
        <end position="267"/>
    </location>
</feature>
<evidence type="ECO:0008006" key="6">
    <source>
        <dbReference type="Google" id="ProtNLM"/>
    </source>
</evidence>
<feature type="compositionally biased region" description="Basic and acidic residues" evidence="1">
    <location>
        <begin position="50"/>
        <end position="81"/>
    </location>
</feature>
<keyword evidence="2" id="KW-0472">Membrane</keyword>
<evidence type="ECO:0000313" key="4">
    <source>
        <dbReference type="EMBL" id="CAI5731243.1"/>
    </source>
</evidence>
<comment type="caution">
    <text evidence="4">The sequence shown here is derived from an EMBL/GenBank/DDBJ whole genome shotgun (WGS) entry which is preliminary data.</text>
</comment>
<evidence type="ECO:0000256" key="1">
    <source>
        <dbReference type="SAM" id="MobiDB-lite"/>
    </source>
</evidence>
<feature type="compositionally biased region" description="Basic and acidic residues" evidence="1">
    <location>
        <begin position="115"/>
        <end position="133"/>
    </location>
</feature>
<gene>
    <name evidence="4" type="ORF">HBR001_LOCUS5122</name>
</gene>
<name>A0AAV0U5F7_HYABA</name>